<reference evidence="1" key="1">
    <citation type="submission" date="2022-11" db="EMBL/GenBank/DDBJ databases">
        <authorList>
            <person name="Kikuchi T."/>
        </authorList>
    </citation>
    <scope>NUCLEOTIDE SEQUENCE</scope>
    <source>
        <strain evidence="1">PS1010</strain>
    </source>
</reference>
<comment type="caution">
    <text evidence="1">The sequence shown here is derived from an EMBL/GenBank/DDBJ whole genome shotgun (WGS) entry which is preliminary data.</text>
</comment>
<dbReference type="Proteomes" id="UP001152747">
    <property type="component" value="Unassembled WGS sequence"/>
</dbReference>
<name>A0A9P1J390_9PELO</name>
<evidence type="ECO:0000313" key="2">
    <source>
        <dbReference type="Proteomes" id="UP001152747"/>
    </source>
</evidence>
<proteinExistence type="predicted"/>
<dbReference type="AlphaFoldDB" id="A0A9P1J390"/>
<keyword evidence="2" id="KW-1185">Reference proteome</keyword>
<evidence type="ECO:0000313" key="1">
    <source>
        <dbReference type="EMBL" id="CAI5455887.1"/>
    </source>
</evidence>
<accession>A0A9P1J390</accession>
<gene>
    <name evidence="1" type="ORF">CAMP_LOCUS18524</name>
</gene>
<sequence>MAENLTVTPYTPEQMGVLKGFDSRMRLYMLKLNMCNKIRQDPKIQNLHLRLKMIVFIFDMALPQNDTKEYASLVEIATHTESTIIRDARIEIRRVVNNHLSDFMERNYASV</sequence>
<organism evidence="1 2">
    <name type="scientific">Caenorhabditis angaria</name>
    <dbReference type="NCBI Taxonomy" id="860376"/>
    <lineage>
        <taxon>Eukaryota</taxon>
        <taxon>Metazoa</taxon>
        <taxon>Ecdysozoa</taxon>
        <taxon>Nematoda</taxon>
        <taxon>Chromadorea</taxon>
        <taxon>Rhabditida</taxon>
        <taxon>Rhabditina</taxon>
        <taxon>Rhabditomorpha</taxon>
        <taxon>Rhabditoidea</taxon>
        <taxon>Rhabditidae</taxon>
        <taxon>Peloderinae</taxon>
        <taxon>Caenorhabditis</taxon>
    </lineage>
</organism>
<dbReference type="EMBL" id="CANHGI010000006">
    <property type="protein sequence ID" value="CAI5455887.1"/>
    <property type="molecule type" value="Genomic_DNA"/>
</dbReference>
<protein>
    <submittedName>
        <fullName evidence="1">Uncharacterized protein</fullName>
    </submittedName>
</protein>